<organism evidence="1 2">
    <name type="scientific">Hymenobacter sediminicola</name>
    <dbReference type="NCBI Taxonomy" id="2761579"/>
    <lineage>
        <taxon>Bacteria</taxon>
        <taxon>Pseudomonadati</taxon>
        <taxon>Bacteroidota</taxon>
        <taxon>Cytophagia</taxon>
        <taxon>Cytophagales</taxon>
        <taxon>Hymenobacteraceae</taxon>
        <taxon>Hymenobacter</taxon>
    </lineage>
</organism>
<reference evidence="1 2" key="1">
    <citation type="submission" date="2020-08" db="EMBL/GenBank/DDBJ databases">
        <title>Hymenobacter sp. S2-20-2 genome sequencing.</title>
        <authorList>
            <person name="Jin L."/>
        </authorList>
    </citation>
    <scope>NUCLEOTIDE SEQUENCE [LARGE SCALE GENOMIC DNA]</scope>
    <source>
        <strain evidence="1 2">S2-20-2</strain>
    </source>
</reference>
<protein>
    <submittedName>
        <fullName evidence="1">Uncharacterized protein</fullName>
    </submittedName>
</protein>
<sequence>MSTDFAANSSQLVRYHLQLPESIEEQGLISIRSLLTEHHFLVDQLGPGEAVVASTQGADPDWGPIKAAMKALGHPILAVTTAE</sequence>
<proteinExistence type="predicted"/>
<dbReference type="RefSeq" id="WP_185889311.1">
    <property type="nucleotide sequence ID" value="NZ_CP060202.1"/>
</dbReference>
<dbReference type="EMBL" id="CP060202">
    <property type="protein sequence ID" value="QNH63432.1"/>
    <property type="molecule type" value="Genomic_DNA"/>
</dbReference>
<dbReference type="Proteomes" id="UP000515489">
    <property type="component" value="Chromosome"/>
</dbReference>
<gene>
    <name evidence="1" type="ORF">H4317_06445</name>
</gene>
<accession>A0A7G7WAN9</accession>
<keyword evidence="2" id="KW-1185">Reference proteome</keyword>
<evidence type="ECO:0000313" key="1">
    <source>
        <dbReference type="EMBL" id="QNH63432.1"/>
    </source>
</evidence>
<name>A0A7G7WAN9_9BACT</name>
<evidence type="ECO:0000313" key="2">
    <source>
        <dbReference type="Proteomes" id="UP000515489"/>
    </source>
</evidence>
<dbReference type="KEGG" id="hsk:H4317_06445"/>
<dbReference type="AlphaFoldDB" id="A0A7G7WAN9"/>